<protein>
    <submittedName>
        <fullName evidence="1">Uncharacterized protein</fullName>
    </submittedName>
</protein>
<dbReference type="AlphaFoldDB" id="A0A8H9CHP3"/>
<evidence type="ECO:0000313" key="1">
    <source>
        <dbReference type="EMBL" id="CAB5505434.1"/>
    </source>
</evidence>
<name>A0A8H9CHP3_9GAMM</name>
<organism evidence="1 2">
    <name type="scientific">Bathymodiolus thermophilus thioautotrophic gill symbiont</name>
    <dbReference type="NCBI Taxonomy" id="2360"/>
    <lineage>
        <taxon>Bacteria</taxon>
        <taxon>Pseudomonadati</taxon>
        <taxon>Pseudomonadota</taxon>
        <taxon>Gammaproteobacteria</taxon>
        <taxon>sulfur-oxidizing symbionts</taxon>
    </lineage>
</organism>
<keyword evidence="2" id="KW-1185">Reference proteome</keyword>
<reference evidence="1 2" key="1">
    <citation type="submission" date="2020-05" db="EMBL/GenBank/DDBJ databases">
        <authorList>
            <person name="Petersen J."/>
            <person name="Sayavedra L."/>
        </authorList>
    </citation>
    <scope>NUCLEOTIDE SEQUENCE [LARGE SCALE GENOMIC DNA]</scope>
    <source>
        <strain evidence="1">B thermophilus SOXS</strain>
    </source>
</reference>
<accession>A0A8H9CHP3</accession>
<proteinExistence type="predicted"/>
<gene>
    <name evidence="1" type="ORF">THERMOS_2125</name>
</gene>
<sequence>MNPVLALLEQDLRKLPIGQKLNFAHHPYLCKGLKNHLINIFFKQESL</sequence>
<dbReference type="Proteomes" id="UP000643672">
    <property type="component" value="Unassembled WGS sequence"/>
</dbReference>
<evidence type="ECO:0000313" key="2">
    <source>
        <dbReference type="Proteomes" id="UP000643672"/>
    </source>
</evidence>
<dbReference type="EMBL" id="CAESAQ020000090">
    <property type="protein sequence ID" value="CAB5505434.1"/>
    <property type="molecule type" value="Genomic_DNA"/>
</dbReference>
<comment type="caution">
    <text evidence="1">The sequence shown here is derived from an EMBL/GenBank/DDBJ whole genome shotgun (WGS) entry which is preliminary data.</text>
</comment>